<organism evidence="1 2">
    <name type="scientific">Periplaneta americana</name>
    <name type="common">American cockroach</name>
    <name type="synonym">Blatta americana</name>
    <dbReference type="NCBI Taxonomy" id="6978"/>
    <lineage>
        <taxon>Eukaryota</taxon>
        <taxon>Metazoa</taxon>
        <taxon>Ecdysozoa</taxon>
        <taxon>Arthropoda</taxon>
        <taxon>Hexapoda</taxon>
        <taxon>Insecta</taxon>
        <taxon>Pterygota</taxon>
        <taxon>Neoptera</taxon>
        <taxon>Polyneoptera</taxon>
        <taxon>Dictyoptera</taxon>
        <taxon>Blattodea</taxon>
        <taxon>Blattoidea</taxon>
        <taxon>Blattidae</taxon>
        <taxon>Blattinae</taxon>
        <taxon>Periplaneta</taxon>
    </lineage>
</organism>
<proteinExistence type="predicted"/>
<dbReference type="Proteomes" id="UP001148838">
    <property type="component" value="Unassembled WGS sequence"/>
</dbReference>
<evidence type="ECO:0000313" key="1">
    <source>
        <dbReference type="EMBL" id="KAJ4438593.1"/>
    </source>
</evidence>
<gene>
    <name evidence="1" type="ORF">ANN_14540</name>
</gene>
<reference evidence="1 2" key="1">
    <citation type="journal article" date="2022" name="Allergy">
        <title>Genome assembly and annotation of Periplaneta americana reveal a comprehensive cockroach allergen profile.</title>
        <authorList>
            <person name="Wang L."/>
            <person name="Xiong Q."/>
            <person name="Saelim N."/>
            <person name="Wang L."/>
            <person name="Nong W."/>
            <person name="Wan A.T."/>
            <person name="Shi M."/>
            <person name="Liu X."/>
            <person name="Cao Q."/>
            <person name="Hui J.H.L."/>
            <person name="Sookrung N."/>
            <person name="Leung T.F."/>
            <person name="Tungtrongchitr A."/>
            <person name="Tsui S.K.W."/>
        </authorList>
    </citation>
    <scope>NUCLEOTIDE SEQUENCE [LARGE SCALE GENOMIC DNA]</scope>
    <source>
        <strain evidence="1">PWHHKU_190912</strain>
    </source>
</reference>
<evidence type="ECO:0000313" key="2">
    <source>
        <dbReference type="Proteomes" id="UP001148838"/>
    </source>
</evidence>
<comment type="caution">
    <text evidence="1">The sequence shown here is derived from an EMBL/GenBank/DDBJ whole genome shotgun (WGS) entry which is preliminary data.</text>
</comment>
<sequence length="251" mass="28960">MTSFKFVIGDRKQLSHTGFKFRHRIESSQFSLVDKAWLFNDAVSTTRLFSVDEIGDSELIFGEMRPRIRHRLPRIHITIGENLGKTKPDNRLIHCLISEHSGIFPHPSTNRNTHFIFRYVLIYFYNRYNESDFIECILLSFSQFIFSLQHFYCDVVVASSNMPKFSVPLRSKLQSYVNTFGSDVFCTDGKVLTCKICEQSVNYEYKYFISQHISTTKHKNALSKATGKKISLLPTVIATSSRKSQFAPDLG</sequence>
<name>A0ABQ8SX85_PERAM</name>
<dbReference type="EMBL" id="JAJSOF020000019">
    <property type="protein sequence ID" value="KAJ4438593.1"/>
    <property type="molecule type" value="Genomic_DNA"/>
</dbReference>
<accession>A0ABQ8SX85</accession>
<keyword evidence="2" id="KW-1185">Reference proteome</keyword>
<protein>
    <submittedName>
        <fullName evidence="1">Uncharacterized protein</fullName>
    </submittedName>
</protein>